<dbReference type="AlphaFoldDB" id="A0A7T2W0M8"/>
<organism evidence="3 4">
    <name type="scientific">Delftia acidovorans</name>
    <name type="common">Pseudomonas acidovorans</name>
    <name type="synonym">Comamonas acidovorans</name>
    <dbReference type="NCBI Taxonomy" id="80866"/>
    <lineage>
        <taxon>Bacteria</taxon>
        <taxon>Pseudomonadati</taxon>
        <taxon>Pseudomonadota</taxon>
        <taxon>Betaproteobacteria</taxon>
        <taxon>Burkholderiales</taxon>
        <taxon>Comamonadaceae</taxon>
        <taxon>Delftia</taxon>
    </lineage>
</organism>
<gene>
    <name evidence="3" type="ORF">I6G66_07780</name>
</gene>
<keyword evidence="1" id="KW-0732">Signal</keyword>
<feature type="domain" description="IPTL-CTERM protein sorting" evidence="2">
    <location>
        <begin position="219"/>
        <end position="244"/>
    </location>
</feature>
<accession>A0A7T2W0M8</accession>
<dbReference type="Proteomes" id="UP000594778">
    <property type="component" value="Chromosome"/>
</dbReference>
<name>A0A7T2W0M8_DELAC</name>
<protein>
    <submittedName>
        <fullName evidence="3">IPTL-CTERM sorting domain-containing protein</fullName>
    </submittedName>
</protein>
<dbReference type="NCBIfam" id="TIGR04174">
    <property type="entry name" value="IPTL_CTERM"/>
    <property type="match status" value="1"/>
</dbReference>
<feature type="signal peptide" evidence="1">
    <location>
        <begin position="1"/>
        <end position="25"/>
    </location>
</feature>
<dbReference type="Pfam" id="PF18203">
    <property type="entry name" value="IPTL-CTERM"/>
    <property type="match status" value="1"/>
</dbReference>
<reference evidence="3 4" key="1">
    <citation type="submission" date="2020-12" db="EMBL/GenBank/DDBJ databases">
        <title>FDA dAtabase for Regulatory Grade micrObial Sequences (FDA-ARGOS): Supporting development and validation of Infectious Disease Dx tests.</title>
        <authorList>
            <person name="Sproer C."/>
            <person name="Gronow S."/>
            <person name="Severitt S."/>
            <person name="Schroder I."/>
            <person name="Tallon L."/>
            <person name="Sadzewicz L."/>
            <person name="Zhao X."/>
            <person name="Boylan J."/>
            <person name="Ott S."/>
            <person name="Bowen H."/>
            <person name="Vavikolanu K."/>
            <person name="Mehta A."/>
            <person name="Aluvathingal J."/>
            <person name="Nadendla S."/>
            <person name="Lowell S."/>
            <person name="Myers T."/>
            <person name="Yan Y."/>
            <person name="Sichtig H."/>
        </authorList>
    </citation>
    <scope>NUCLEOTIDE SEQUENCE [LARGE SCALE GENOMIC DNA]</scope>
    <source>
        <strain evidence="3 4">FDAARGOS_909</strain>
    </source>
</reference>
<evidence type="ECO:0000259" key="2">
    <source>
        <dbReference type="Pfam" id="PF18203"/>
    </source>
</evidence>
<proteinExistence type="predicted"/>
<evidence type="ECO:0000313" key="4">
    <source>
        <dbReference type="Proteomes" id="UP000594778"/>
    </source>
</evidence>
<dbReference type="RefSeq" id="WP_183019302.1">
    <property type="nucleotide sequence ID" value="NZ_CP065668.1"/>
</dbReference>
<dbReference type="EMBL" id="CP065668">
    <property type="protein sequence ID" value="QPS09895.1"/>
    <property type="molecule type" value="Genomic_DNA"/>
</dbReference>
<evidence type="ECO:0000256" key="1">
    <source>
        <dbReference type="SAM" id="SignalP"/>
    </source>
</evidence>
<dbReference type="InterPro" id="IPR026442">
    <property type="entry name" value="IPTL_CTERM"/>
</dbReference>
<evidence type="ECO:0000313" key="3">
    <source>
        <dbReference type="EMBL" id="QPS09895.1"/>
    </source>
</evidence>
<sequence>MHEFNRSLRAALAALLLAGAAAAQAAAFTVGAGGGAYHGTIDLACGDLEVNGPLSAAGATFTGVGMVRIGAAGSIAAAGARIELGAGWHNAAGPGGFTGAASTVAVVGRCSSGGATDITGNTTFSHLSAAQAGQVLRFAAGSEQQVGGTLTLGDVAPQGQGGTAFLTLLPGGAQQIGAVTVAGVDASRGQWLAPTGQNGPGGSSAPGWFARPPTLGAVAVPSLGEWSVLLLSTLAGLLGWRRLRAPRGTTTPTAR</sequence>
<feature type="chain" id="PRO_5032430034" evidence="1">
    <location>
        <begin position="26"/>
        <end position="255"/>
    </location>
</feature>